<dbReference type="RefSeq" id="WP_071717930.1">
    <property type="nucleotide sequence ID" value="NZ_CBCSHB010000003.1"/>
</dbReference>
<dbReference type="Pfam" id="PF00535">
    <property type="entry name" value="Glycos_transf_2"/>
    <property type="match status" value="1"/>
</dbReference>
<dbReference type="InterPro" id="IPR029044">
    <property type="entry name" value="Nucleotide-diphossugar_trans"/>
</dbReference>
<dbReference type="AlphaFoldDB" id="A0A1J9VJ82"/>
<dbReference type="InterPro" id="IPR001173">
    <property type="entry name" value="Glyco_trans_2-like"/>
</dbReference>
<protein>
    <recommendedName>
        <fullName evidence="1">Glycosyltransferase 2-like domain-containing protein</fullName>
    </recommendedName>
</protein>
<feature type="domain" description="Glycosyltransferase 2-like" evidence="1">
    <location>
        <begin position="7"/>
        <end position="96"/>
    </location>
</feature>
<dbReference type="GeneID" id="87590804"/>
<comment type="caution">
    <text evidence="2">The sequence shown here is derived from an EMBL/GenBank/DDBJ whole genome shotgun (WGS) entry which is preliminary data.</text>
</comment>
<dbReference type="PANTHER" id="PTHR43179:SF10">
    <property type="entry name" value="GLYCOSYL TRANSFERASE"/>
    <property type="match status" value="1"/>
</dbReference>
<evidence type="ECO:0000313" key="3">
    <source>
        <dbReference type="Proteomes" id="UP000182788"/>
    </source>
</evidence>
<dbReference type="EMBL" id="MAOI01000031">
    <property type="protein sequence ID" value="OJD81707.1"/>
    <property type="molecule type" value="Genomic_DNA"/>
</dbReference>
<dbReference type="SUPFAM" id="SSF53448">
    <property type="entry name" value="Nucleotide-diphospho-sugar transferases"/>
    <property type="match status" value="1"/>
</dbReference>
<proteinExistence type="predicted"/>
<dbReference type="Gene3D" id="3.90.550.10">
    <property type="entry name" value="Spore Coat Polysaccharide Biosynthesis Protein SpsA, Chain A"/>
    <property type="match status" value="1"/>
</dbReference>
<evidence type="ECO:0000259" key="1">
    <source>
        <dbReference type="Pfam" id="PF00535"/>
    </source>
</evidence>
<organism evidence="2 3">
    <name type="scientific">Bacillus paramycoides</name>
    <dbReference type="NCBI Taxonomy" id="2026194"/>
    <lineage>
        <taxon>Bacteria</taxon>
        <taxon>Bacillati</taxon>
        <taxon>Bacillota</taxon>
        <taxon>Bacilli</taxon>
        <taxon>Bacillales</taxon>
        <taxon>Bacillaceae</taxon>
        <taxon>Bacillus</taxon>
        <taxon>Bacillus cereus group</taxon>
    </lineage>
</organism>
<evidence type="ECO:0000313" key="2">
    <source>
        <dbReference type="EMBL" id="OJD81707.1"/>
    </source>
</evidence>
<dbReference type="PANTHER" id="PTHR43179">
    <property type="entry name" value="RHAMNOSYLTRANSFERASE WBBL"/>
    <property type="match status" value="1"/>
</dbReference>
<sequence length="305" mass="35272">MTNKVAVVILNYKNIKETLRAIEEFKEQTDEVEIVVVDNDSQDESHNILSKKRDIIYIQTNENLGYAKGNNVGIKYVVDNMDVNFIIVSNNDIHLPMKNTIAMLKNIVGTLPSDWGYLGTTIKNIDGTLAQYYPKKHTTLVERFINTTLFGIPLRKLYNNITTKDLKTKGVFESEIVSGAFFLLNAKAVERIGAFDPYTFLYGEERILAKKYYEKGYKGFITSDVYVVHENAATTKKYPSISYVNGLKGEYYYFVKYTEINKFKQKLLILVRLMDTMSRVIIRNVSMKTFNKTLEMYIEIQRELK</sequence>
<accession>A0A1J9VJ82</accession>
<reference evidence="2 3" key="1">
    <citation type="submission" date="2016-06" db="EMBL/GenBank/DDBJ databases">
        <title>First insights into the genetic diversity and population structure of in the Bacillus cereus group bacteria from diverse marine environments.</title>
        <authorList>
            <person name="Liu Y."/>
            <person name="Lai Q."/>
            <person name="Shao Z."/>
        </authorList>
    </citation>
    <scope>NUCLEOTIDE SEQUENCE [LARGE SCALE GENOMIC DNA]</scope>
    <source>
        <strain evidence="2 3">NH24A2</strain>
    </source>
</reference>
<dbReference type="Proteomes" id="UP000182788">
    <property type="component" value="Unassembled WGS sequence"/>
</dbReference>
<gene>
    <name evidence="2" type="ORF">BAU28_24290</name>
</gene>
<name>A0A1J9VJ82_9BACI</name>